<dbReference type="PROSITE" id="PS51257">
    <property type="entry name" value="PROKAR_LIPOPROTEIN"/>
    <property type="match status" value="1"/>
</dbReference>
<proteinExistence type="predicted"/>
<feature type="signal peptide" evidence="1">
    <location>
        <begin position="1"/>
        <end position="21"/>
    </location>
</feature>
<feature type="chain" id="PRO_5042500559" evidence="1">
    <location>
        <begin position="22"/>
        <end position="310"/>
    </location>
</feature>
<keyword evidence="2" id="KW-0449">Lipoprotein</keyword>
<dbReference type="RefSeq" id="WP_015083979.1">
    <property type="nucleotide sequence ID" value="NC_019552.1"/>
</dbReference>
<dbReference type="KEGG" id="mhs:MOS_033"/>
<organism evidence="2 3">
    <name type="scientific">Mesomycoplasma hyorhinis SK76</name>
    <dbReference type="NCBI Taxonomy" id="1118964"/>
    <lineage>
        <taxon>Bacteria</taxon>
        <taxon>Bacillati</taxon>
        <taxon>Mycoplasmatota</taxon>
        <taxon>Mycoplasmoidales</taxon>
        <taxon>Metamycoplasmataceae</taxon>
        <taxon>Mesomycoplasma</taxon>
    </lineage>
</organism>
<dbReference type="NCBIfam" id="TIGR04313">
    <property type="entry name" value="aro_clust_Mycop"/>
    <property type="match status" value="1"/>
</dbReference>
<dbReference type="InterPro" id="IPR027593">
    <property type="entry name" value="Aro_clust"/>
</dbReference>
<protein>
    <submittedName>
        <fullName evidence="2">Lipoprotein</fullName>
    </submittedName>
</protein>
<keyword evidence="1" id="KW-0732">Signal</keyword>
<evidence type="ECO:0000313" key="3">
    <source>
        <dbReference type="Proteomes" id="UP000009399"/>
    </source>
</evidence>
<dbReference type="AlphaFoldDB" id="A0AAI8AM47"/>
<dbReference type="Proteomes" id="UP000009399">
    <property type="component" value="Chromosome"/>
</dbReference>
<evidence type="ECO:0000256" key="1">
    <source>
        <dbReference type="SAM" id="SignalP"/>
    </source>
</evidence>
<reference evidence="2 3" key="1">
    <citation type="journal article" date="2013" name="Genome Announc.">
        <title>Complete Genome Sequence of Mycoplasma hyorhinis Strain SK76.</title>
        <authorList>
            <person name="Goodison S."/>
            <person name="Urquidi V."/>
            <person name="Kumar D."/>
            <person name="Reyes L."/>
            <person name="Rosser C.J."/>
        </authorList>
    </citation>
    <scope>NUCLEOTIDE SEQUENCE [LARGE SCALE GENOMIC DNA]</scope>
    <source>
        <strain evidence="2 3">SK76</strain>
    </source>
</reference>
<dbReference type="EMBL" id="CP003914">
    <property type="protein sequence ID" value="AFX73965.1"/>
    <property type="molecule type" value="Genomic_DNA"/>
</dbReference>
<name>A0AAI8AM47_MESHY</name>
<gene>
    <name evidence="2" type="ORF">MOS_033</name>
</gene>
<evidence type="ECO:0000313" key="2">
    <source>
        <dbReference type="EMBL" id="AFX73965.1"/>
    </source>
</evidence>
<sequence>MIKKNKWSFLLLFLPSLILVSCSTQESKSDVPLVALEHNKSEELTPAQQHEKEWQTFLNNQVISNLLDLVFLHTTEKEGYINSQKFLDSEEYSKLIKGYLYYYNYSNMDSDGIPYAYSVALEKITNLFSKNWLWFLFYVNKIYFMKIPNINNQDSSQIAFIRKSNSENSSFYRPQSNVFFDIVYKKIEDNLDKPISEVNEYLKKYQILIKNQDNFVFTINVVHTYNNLKNKIKNTSVFLSPYILIPNKNWTRQERNLNLENFSKEIFSNEENQGKNEKLIENNAKFYYNLKTDIIAFVFSDLIFKNKEKR</sequence>
<accession>A0AAI8AM47</accession>